<proteinExistence type="predicted"/>
<feature type="non-terminal residue" evidence="1">
    <location>
        <position position="134"/>
    </location>
</feature>
<dbReference type="GO" id="GO:0003676">
    <property type="term" value="F:nucleic acid binding"/>
    <property type="evidence" value="ECO:0007669"/>
    <property type="project" value="InterPro"/>
</dbReference>
<evidence type="ECO:0000313" key="2">
    <source>
        <dbReference type="Proteomes" id="UP000054359"/>
    </source>
</evidence>
<dbReference type="Proteomes" id="UP000054359">
    <property type="component" value="Unassembled WGS sequence"/>
</dbReference>
<dbReference type="EMBL" id="KK117649">
    <property type="protein sequence ID" value="KFM71064.1"/>
    <property type="molecule type" value="Genomic_DNA"/>
</dbReference>
<name>A0A087U125_STEMI</name>
<sequence>MWMTEWHRVVFSDESCFCFSNDSCHVQVWHRCGDWSNPAAILECITAQKRGIMVWSAIAYDSWSPPVRIQGIMLAQRYMDVLRPLTLPYLQVLPNALYQQDNTHPHTANISQCALQGVQQHSLLISHQLNTFGM</sequence>
<organism evidence="1 2">
    <name type="scientific">Stegodyphus mimosarum</name>
    <name type="common">African social velvet spider</name>
    <dbReference type="NCBI Taxonomy" id="407821"/>
    <lineage>
        <taxon>Eukaryota</taxon>
        <taxon>Metazoa</taxon>
        <taxon>Ecdysozoa</taxon>
        <taxon>Arthropoda</taxon>
        <taxon>Chelicerata</taxon>
        <taxon>Arachnida</taxon>
        <taxon>Araneae</taxon>
        <taxon>Araneomorphae</taxon>
        <taxon>Entelegynae</taxon>
        <taxon>Eresoidea</taxon>
        <taxon>Eresidae</taxon>
        <taxon>Stegodyphus</taxon>
    </lineage>
</organism>
<dbReference type="Gene3D" id="3.30.420.10">
    <property type="entry name" value="Ribonuclease H-like superfamily/Ribonuclease H"/>
    <property type="match status" value="1"/>
</dbReference>
<dbReference type="InterPro" id="IPR036397">
    <property type="entry name" value="RNaseH_sf"/>
</dbReference>
<dbReference type="AlphaFoldDB" id="A0A087U125"/>
<keyword evidence="2" id="KW-1185">Reference proteome</keyword>
<gene>
    <name evidence="1" type="ORF">X975_07654</name>
</gene>
<protein>
    <recommendedName>
        <fullName evidence="3">Transposable element Tc3 transposase</fullName>
    </recommendedName>
</protein>
<evidence type="ECO:0008006" key="3">
    <source>
        <dbReference type="Google" id="ProtNLM"/>
    </source>
</evidence>
<accession>A0A087U125</accession>
<dbReference type="OrthoDB" id="25402at2759"/>
<evidence type="ECO:0000313" key="1">
    <source>
        <dbReference type="EMBL" id="KFM71064.1"/>
    </source>
</evidence>
<reference evidence="1 2" key="1">
    <citation type="submission" date="2013-11" db="EMBL/GenBank/DDBJ databases">
        <title>Genome sequencing of Stegodyphus mimosarum.</title>
        <authorList>
            <person name="Bechsgaard J."/>
        </authorList>
    </citation>
    <scope>NUCLEOTIDE SEQUENCE [LARGE SCALE GENOMIC DNA]</scope>
</reference>